<evidence type="ECO:0000259" key="2">
    <source>
        <dbReference type="Pfam" id="PF07583"/>
    </source>
</evidence>
<dbReference type="RefSeq" id="WP_197444331.1">
    <property type="nucleotide sequence ID" value="NZ_CP036275.1"/>
</dbReference>
<dbReference type="PANTHER" id="PTHR35889">
    <property type="entry name" value="CYCLOINULO-OLIGOSACCHARIDE FRUCTANOTRANSFERASE-RELATED"/>
    <property type="match status" value="1"/>
</dbReference>
<evidence type="ECO:0000259" key="3">
    <source>
        <dbReference type="Pfam" id="PF07587"/>
    </source>
</evidence>
<dbReference type="InterPro" id="IPR022655">
    <property type="entry name" value="DUF1553"/>
</dbReference>
<proteinExistence type="predicted"/>
<gene>
    <name evidence="4" type="ORF">Mal4_23930</name>
</gene>
<dbReference type="Pfam" id="PF07587">
    <property type="entry name" value="PSD1"/>
    <property type="match status" value="1"/>
</dbReference>
<organism evidence="4 5">
    <name type="scientific">Maioricimonas rarisocia</name>
    <dbReference type="NCBI Taxonomy" id="2528026"/>
    <lineage>
        <taxon>Bacteria</taxon>
        <taxon>Pseudomonadati</taxon>
        <taxon>Planctomycetota</taxon>
        <taxon>Planctomycetia</taxon>
        <taxon>Planctomycetales</taxon>
        <taxon>Planctomycetaceae</taxon>
        <taxon>Maioricimonas</taxon>
    </lineage>
</organism>
<reference evidence="4 5" key="1">
    <citation type="submission" date="2019-02" db="EMBL/GenBank/DDBJ databases">
        <title>Deep-cultivation of Planctomycetes and their phenomic and genomic characterization uncovers novel biology.</title>
        <authorList>
            <person name="Wiegand S."/>
            <person name="Jogler M."/>
            <person name="Boedeker C."/>
            <person name="Pinto D."/>
            <person name="Vollmers J."/>
            <person name="Rivas-Marin E."/>
            <person name="Kohn T."/>
            <person name="Peeters S.H."/>
            <person name="Heuer A."/>
            <person name="Rast P."/>
            <person name="Oberbeckmann S."/>
            <person name="Bunk B."/>
            <person name="Jeske O."/>
            <person name="Meyerdierks A."/>
            <person name="Storesund J.E."/>
            <person name="Kallscheuer N."/>
            <person name="Luecker S."/>
            <person name="Lage O.M."/>
            <person name="Pohl T."/>
            <person name="Merkel B.J."/>
            <person name="Hornburger P."/>
            <person name="Mueller R.-W."/>
            <person name="Bruemmer F."/>
            <person name="Labrenz M."/>
            <person name="Spormann A.M."/>
            <person name="Op den Camp H."/>
            <person name="Overmann J."/>
            <person name="Amann R."/>
            <person name="Jetten M.S.M."/>
            <person name="Mascher T."/>
            <person name="Medema M.H."/>
            <person name="Devos D.P."/>
            <person name="Kaster A.-K."/>
            <person name="Ovreas L."/>
            <person name="Rohde M."/>
            <person name="Galperin M.Y."/>
            <person name="Jogler C."/>
        </authorList>
    </citation>
    <scope>NUCLEOTIDE SEQUENCE [LARGE SCALE GENOMIC DNA]</scope>
    <source>
        <strain evidence="4 5">Mal4</strain>
    </source>
</reference>
<dbReference type="Proteomes" id="UP000320496">
    <property type="component" value="Chromosome"/>
</dbReference>
<feature type="domain" description="DUF1553" evidence="3">
    <location>
        <begin position="593"/>
        <end position="712"/>
    </location>
</feature>
<name>A0A517Z6G5_9PLAN</name>
<dbReference type="Pfam" id="PF07583">
    <property type="entry name" value="PSCyt2"/>
    <property type="match status" value="1"/>
</dbReference>
<dbReference type="InterPro" id="IPR011444">
    <property type="entry name" value="DUF1549"/>
</dbReference>
<keyword evidence="5" id="KW-1185">Reference proteome</keyword>
<evidence type="ECO:0000256" key="1">
    <source>
        <dbReference type="SAM" id="Phobius"/>
    </source>
</evidence>
<accession>A0A517Z6G5</accession>
<dbReference type="AlphaFoldDB" id="A0A517Z6G5"/>
<keyword evidence="1" id="KW-0812">Transmembrane</keyword>
<evidence type="ECO:0000313" key="4">
    <source>
        <dbReference type="EMBL" id="QDU38073.1"/>
    </source>
</evidence>
<keyword evidence="1" id="KW-1133">Transmembrane helix</keyword>
<keyword evidence="1" id="KW-0472">Membrane</keyword>
<sequence length="841" mass="93175">MTHAPENHDAATSAADPELERLLCDAYDAPPVPASLYTRIEQAVEKEWGTPIRQTSRRNDGSAGKWPRGARWAHARLVPIAACVITAVVIGLVMNGNSRVYAWSTVVDAFARRGLVQLDGTDSSRWLALSEGLMSQQTSAVSCLVDTRERVILEHRKGTSTVQRRPAPPGDDASSRNLLCLAFVCGDAVSDPGQLAGARLVDEEWKSHKVDGDDQVRLRVRFALPSSEKLTLDLTLDPHTSLPHTASVRRNAREYTTVAFSYPATSAAGELRQRAIPEDATFVDVSADEPLLLMASVSTDSTSPTAGREDTGRNSGVELAAIERNTSAVSTPPMEGIPSRWKPVEPVDRSTRQVVAGIDRVLEELWARNEIEPTVPATDEELLRRVYLDLAGRTPSVTEVRSYLNDPSASRYEDLVEHLLTGPDHASHLATVWRRFLIPEGVDLSRFGGIEAFDRWLADRFASNDSYDEVVRSLLLAEGRLSQSGPLLFYSAVKLDADQLASRTSRVFLGMRLECAQCHDHPFEPWTQQDFWRFAAFFGQISRPQAELETVSTVMRVRDIDRGEVMLPDSDTIVPPGFLDNKPLRAADQTTARRQQLAEWLTGADNPYFARATANRIWGQMFGRGIVDPIDDFGVQNPPRSPELLDLLASQFISSGFDLRELFRVIALSRAYRLSSGADTIDEERVEWFAQMNIKTLTAEQVYDCIAVATMLDGAGAINVERFGNTSRQEFIQQFRTPTGRSTEYLGGIPQALTLMNGGLISSATGLSSSGLLKSLEAPFFTNRERIEVLYLATLSRQPRPDEWELLDSYITESTRGVELREGLADILWALLNSAEFTLNH</sequence>
<dbReference type="EMBL" id="CP036275">
    <property type="protein sequence ID" value="QDU38073.1"/>
    <property type="molecule type" value="Genomic_DNA"/>
</dbReference>
<evidence type="ECO:0008006" key="6">
    <source>
        <dbReference type="Google" id="ProtNLM"/>
    </source>
</evidence>
<feature type="domain" description="DUF1549" evidence="2">
    <location>
        <begin position="358"/>
        <end position="541"/>
    </location>
</feature>
<evidence type="ECO:0000313" key="5">
    <source>
        <dbReference type="Proteomes" id="UP000320496"/>
    </source>
</evidence>
<protein>
    <recommendedName>
        <fullName evidence="6">Cytochrome c domain-containing protein</fullName>
    </recommendedName>
</protein>
<dbReference type="KEGG" id="mri:Mal4_23930"/>
<dbReference type="PANTHER" id="PTHR35889:SF3">
    <property type="entry name" value="F-BOX DOMAIN-CONTAINING PROTEIN"/>
    <property type="match status" value="1"/>
</dbReference>
<feature type="transmembrane region" description="Helical" evidence="1">
    <location>
        <begin position="75"/>
        <end position="94"/>
    </location>
</feature>